<proteinExistence type="predicted"/>
<keyword evidence="4" id="KW-1185">Reference proteome</keyword>
<dbReference type="OrthoDB" id="551053at2759"/>
<dbReference type="AlphaFoldDB" id="A0A8I6RNV5"/>
<feature type="region of interest" description="Disordered" evidence="2">
    <location>
        <begin position="64"/>
        <end position="102"/>
    </location>
</feature>
<protein>
    <submittedName>
        <fullName evidence="3">Uncharacterized protein</fullName>
    </submittedName>
</protein>
<dbReference type="EnsemblMetazoa" id="XM_014393263.2">
    <property type="protein sequence ID" value="XP_014248749.1"/>
    <property type="gene ID" value="LOC106666224"/>
</dbReference>
<feature type="coiled-coil region" evidence="1">
    <location>
        <begin position="360"/>
        <end position="432"/>
    </location>
</feature>
<evidence type="ECO:0000313" key="4">
    <source>
        <dbReference type="Proteomes" id="UP000494040"/>
    </source>
</evidence>
<name>A0A8I6RNV5_CIMLE</name>
<sequence>MCEVLDPRVEARRHRRVAWLWPYGPQQKVPCLGFRLPLETPKFDPHNRHKTAVNHFGSFVQISHKKHPEGCQKGVKDGDTAMDDERYSEDPSDRKKSDTYISSSEKIKKRLESLAKERDCAVEMWNLAKEAADAKREEAVKWASEAEKLAFRMDEMQKDYSEAIKLMERKVELLESELGKATTKNELLEAELHDVKRDYMELKNSVARSTSEMESVIKERNELKESLDQTKELLYQAEKVSVQARDKVTDALAMAQDALANEASITEEEKARLEDAMAEILTAAEQKLAKEVEKTRKEMEDKVNELQTQLHTLTIEKNRVALENESVKSEYRVRQNQTMDKTKALHHELEELRAKRQSDLVQWHDERDSLRRQVAALQGETESLLAQLRRRQMPCPDCKEQKIQVDRYRKLAKKWEETADSVTQNFEKYLKEAKLAYTAKRPVIPVGKN</sequence>
<dbReference type="RefSeq" id="XP_014248749.1">
    <property type="nucleotide sequence ID" value="XM_014393263.2"/>
</dbReference>
<keyword evidence="1" id="KW-0175">Coiled coil</keyword>
<dbReference type="Proteomes" id="UP000494040">
    <property type="component" value="Unassembled WGS sequence"/>
</dbReference>
<dbReference type="KEGG" id="clec:106666224"/>
<feature type="coiled-coil region" evidence="1">
    <location>
        <begin position="157"/>
        <end position="323"/>
    </location>
</feature>
<evidence type="ECO:0000256" key="1">
    <source>
        <dbReference type="SAM" id="Coils"/>
    </source>
</evidence>
<reference evidence="3" key="1">
    <citation type="submission" date="2022-01" db="UniProtKB">
        <authorList>
            <consortium name="EnsemblMetazoa"/>
        </authorList>
    </citation>
    <scope>IDENTIFICATION</scope>
</reference>
<evidence type="ECO:0000313" key="3">
    <source>
        <dbReference type="EnsemblMetazoa" id="XP_014248749.1"/>
    </source>
</evidence>
<feature type="compositionally biased region" description="Basic and acidic residues" evidence="2">
    <location>
        <begin position="68"/>
        <end position="98"/>
    </location>
</feature>
<organism evidence="3 4">
    <name type="scientific">Cimex lectularius</name>
    <name type="common">Bed bug</name>
    <name type="synonym">Acanthia lectularia</name>
    <dbReference type="NCBI Taxonomy" id="79782"/>
    <lineage>
        <taxon>Eukaryota</taxon>
        <taxon>Metazoa</taxon>
        <taxon>Ecdysozoa</taxon>
        <taxon>Arthropoda</taxon>
        <taxon>Hexapoda</taxon>
        <taxon>Insecta</taxon>
        <taxon>Pterygota</taxon>
        <taxon>Neoptera</taxon>
        <taxon>Paraneoptera</taxon>
        <taxon>Hemiptera</taxon>
        <taxon>Heteroptera</taxon>
        <taxon>Panheteroptera</taxon>
        <taxon>Cimicomorpha</taxon>
        <taxon>Cimicidae</taxon>
        <taxon>Cimex</taxon>
    </lineage>
</organism>
<dbReference type="GeneID" id="106666224"/>
<accession>A0A8I6RNV5</accession>
<evidence type="ECO:0000256" key="2">
    <source>
        <dbReference type="SAM" id="MobiDB-lite"/>
    </source>
</evidence>